<accession>A0ABP9NHG4</accession>
<keyword evidence="1" id="KW-0812">Transmembrane</keyword>
<name>A0ABP9NHG4_9PSEU</name>
<dbReference type="EMBL" id="BAABJO010000004">
    <property type="protein sequence ID" value="GAA5115312.1"/>
    <property type="molecule type" value="Genomic_DNA"/>
</dbReference>
<evidence type="ECO:0000313" key="3">
    <source>
        <dbReference type="Proteomes" id="UP001500804"/>
    </source>
</evidence>
<dbReference type="RefSeq" id="WP_345603976.1">
    <property type="nucleotide sequence ID" value="NZ_BAABJO010000004.1"/>
</dbReference>
<gene>
    <name evidence="2" type="ORF">GCM10023320_13980</name>
</gene>
<organism evidence="2 3">
    <name type="scientific">Pseudonocardia adelaidensis</name>
    <dbReference type="NCBI Taxonomy" id="648754"/>
    <lineage>
        <taxon>Bacteria</taxon>
        <taxon>Bacillati</taxon>
        <taxon>Actinomycetota</taxon>
        <taxon>Actinomycetes</taxon>
        <taxon>Pseudonocardiales</taxon>
        <taxon>Pseudonocardiaceae</taxon>
        <taxon>Pseudonocardia</taxon>
    </lineage>
</organism>
<comment type="caution">
    <text evidence="2">The sequence shown here is derived from an EMBL/GenBank/DDBJ whole genome shotgun (WGS) entry which is preliminary data.</text>
</comment>
<feature type="transmembrane region" description="Helical" evidence="1">
    <location>
        <begin position="33"/>
        <end position="61"/>
    </location>
</feature>
<sequence>MVIWGYRMWWLRRPTRTGTAGPPGGSQRPGTGAVLAVGLVAIGLGAFLPVLGVSLMAFLLADAAWQALRARPSPRSG</sequence>
<keyword evidence="1" id="KW-1133">Transmembrane helix</keyword>
<protein>
    <submittedName>
        <fullName evidence="2">Uncharacterized protein</fullName>
    </submittedName>
</protein>
<evidence type="ECO:0000256" key="1">
    <source>
        <dbReference type="SAM" id="Phobius"/>
    </source>
</evidence>
<proteinExistence type="predicted"/>
<evidence type="ECO:0000313" key="2">
    <source>
        <dbReference type="EMBL" id="GAA5115312.1"/>
    </source>
</evidence>
<keyword evidence="3" id="KW-1185">Reference proteome</keyword>
<dbReference type="Proteomes" id="UP001500804">
    <property type="component" value="Unassembled WGS sequence"/>
</dbReference>
<reference evidence="3" key="1">
    <citation type="journal article" date="2019" name="Int. J. Syst. Evol. Microbiol.">
        <title>The Global Catalogue of Microorganisms (GCM) 10K type strain sequencing project: providing services to taxonomists for standard genome sequencing and annotation.</title>
        <authorList>
            <consortium name="The Broad Institute Genomics Platform"/>
            <consortium name="The Broad Institute Genome Sequencing Center for Infectious Disease"/>
            <person name="Wu L."/>
            <person name="Ma J."/>
        </authorList>
    </citation>
    <scope>NUCLEOTIDE SEQUENCE [LARGE SCALE GENOMIC DNA]</scope>
    <source>
        <strain evidence="3">JCM 18302</strain>
    </source>
</reference>
<keyword evidence="1" id="KW-0472">Membrane</keyword>